<reference evidence="2" key="1">
    <citation type="journal article" date="2014" name="Int. J. Syst. Evol. Microbiol.">
        <title>Complete genome sequence of Corynebacterium casei LMG S-19264T (=DSM 44701T), isolated from a smear-ripened cheese.</title>
        <authorList>
            <consortium name="US DOE Joint Genome Institute (JGI-PGF)"/>
            <person name="Walter F."/>
            <person name="Albersmeier A."/>
            <person name="Kalinowski J."/>
            <person name="Ruckert C."/>
        </authorList>
    </citation>
    <scope>NUCLEOTIDE SEQUENCE</scope>
    <source>
        <strain evidence="2">CGMCC 1.16067</strain>
    </source>
</reference>
<proteinExistence type="predicted"/>
<dbReference type="NCBIfam" id="TIGR01444">
    <property type="entry name" value="fkbM_fam"/>
    <property type="match status" value="1"/>
</dbReference>
<dbReference type="SUPFAM" id="SSF53335">
    <property type="entry name" value="S-adenosyl-L-methionine-dependent methyltransferases"/>
    <property type="match status" value="1"/>
</dbReference>
<feature type="domain" description="Methyltransferase FkbM" evidence="1">
    <location>
        <begin position="92"/>
        <end position="214"/>
    </location>
</feature>
<keyword evidence="3" id="KW-1185">Reference proteome</keyword>
<dbReference type="Gene3D" id="3.40.50.150">
    <property type="entry name" value="Vaccinia Virus protein VP39"/>
    <property type="match status" value="1"/>
</dbReference>
<dbReference type="InterPro" id="IPR029063">
    <property type="entry name" value="SAM-dependent_MTases_sf"/>
</dbReference>
<sequence length="250" mass="27418">MRPSDVARLRRGVLDPTRYRSVLELLRLSRRPLTTLRRYVDADAGEYPWTTTVRTPTGPLALRLPHPHDVRTLNEVFFRRDYGDAAPRVVVDVGANIGVASAYFLSRRPDAVVHCWEPVLANLSTLRHNLGPYADRAVVHESALAPAAGLAAFRVEAVGRYSGLADYYEHDLETETVEVTCEAVGPELEEVIARHGGIDLLKIDTEGSETALLAAVPDDLLPLIGTVAYERHGSVRRVAGAALLAQRRAG</sequence>
<reference evidence="2" key="2">
    <citation type="submission" date="2020-09" db="EMBL/GenBank/DDBJ databases">
        <authorList>
            <person name="Sun Q."/>
            <person name="Zhou Y."/>
        </authorList>
    </citation>
    <scope>NUCLEOTIDE SEQUENCE</scope>
    <source>
        <strain evidence="2">CGMCC 1.16067</strain>
    </source>
</reference>
<dbReference type="InterPro" id="IPR006342">
    <property type="entry name" value="FkbM_mtfrase"/>
</dbReference>
<dbReference type="Pfam" id="PF05050">
    <property type="entry name" value="Methyltransf_21"/>
    <property type="match status" value="1"/>
</dbReference>
<organism evidence="2 3">
    <name type="scientific">Marmoricola endophyticus</name>
    <dbReference type="NCBI Taxonomy" id="2040280"/>
    <lineage>
        <taxon>Bacteria</taxon>
        <taxon>Bacillati</taxon>
        <taxon>Actinomycetota</taxon>
        <taxon>Actinomycetes</taxon>
        <taxon>Propionibacteriales</taxon>
        <taxon>Nocardioidaceae</taxon>
        <taxon>Marmoricola</taxon>
    </lineage>
</organism>
<dbReference type="PANTHER" id="PTHR34203:SF15">
    <property type="entry name" value="SLL1173 PROTEIN"/>
    <property type="match status" value="1"/>
</dbReference>
<protein>
    <recommendedName>
        <fullName evidence="1">Methyltransferase FkbM domain-containing protein</fullName>
    </recommendedName>
</protein>
<dbReference type="InterPro" id="IPR052514">
    <property type="entry name" value="SAM-dependent_MTase"/>
</dbReference>
<accession>A0A917BPN6</accession>
<gene>
    <name evidence="2" type="ORF">GCM10011519_27360</name>
</gene>
<evidence type="ECO:0000259" key="1">
    <source>
        <dbReference type="Pfam" id="PF05050"/>
    </source>
</evidence>
<dbReference type="PANTHER" id="PTHR34203">
    <property type="entry name" value="METHYLTRANSFERASE, FKBM FAMILY PROTEIN"/>
    <property type="match status" value="1"/>
</dbReference>
<dbReference type="AlphaFoldDB" id="A0A917BPN6"/>
<dbReference type="RefSeq" id="WP_188780277.1">
    <property type="nucleotide sequence ID" value="NZ_BMKQ01000001.1"/>
</dbReference>
<name>A0A917BPN6_9ACTN</name>
<dbReference type="Proteomes" id="UP000649179">
    <property type="component" value="Unassembled WGS sequence"/>
</dbReference>
<evidence type="ECO:0000313" key="2">
    <source>
        <dbReference type="EMBL" id="GGF51847.1"/>
    </source>
</evidence>
<evidence type="ECO:0000313" key="3">
    <source>
        <dbReference type="Proteomes" id="UP000649179"/>
    </source>
</evidence>
<comment type="caution">
    <text evidence="2">The sequence shown here is derived from an EMBL/GenBank/DDBJ whole genome shotgun (WGS) entry which is preliminary data.</text>
</comment>
<dbReference type="EMBL" id="BMKQ01000001">
    <property type="protein sequence ID" value="GGF51847.1"/>
    <property type="molecule type" value="Genomic_DNA"/>
</dbReference>